<name>D2TYL4_9GAMM</name>
<proteinExistence type="predicted"/>
<dbReference type="AlphaFoldDB" id="D2TYL4"/>
<reference evidence="1" key="1">
    <citation type="journal article" date="2010" name="Insect Mol. Biol.">
        <title>The draft genome sequence of Arsenophonus nasoniae, son-killer bacterium of Nasonia vitripennis, reveals genes associated with virulence and symbiosis.</title>
        <authorList>
            <person name="Wilkes T."/>
            <person name="Darby A.C."/>
            <person name="Choi J."/>
            <person name="Colborne J.K."/>
            <person name="Werren J.H."/>
            <person name="Hurst G.D.D."/>
        </authorList>
    </citation>
    <scope>NUCLEOTIDE SEQUENCE</scope>
</reference>
<protein>
    <submittedName>
        <fullName evidence="1">Conserved hypothetical phage protein</fullName>
    </submittedName>
</protein>
<dbReference type="EMBL" id="FN545185">
    <property type="protein sequence ID" value="CBA72510.1"/>
    <property type="molecule type" value="Genomic_DNA"/>
</dbReference>
<sequence length="133" mass="14550">MKVPESAISDDDPALKFCYDTALEFIPKYLGLEFLPHIYVTTVYNCAASFLINYAQDTPPDTYWSDIRKSLGIGTPSYGITNSAADQGTSGSIVISQALSNLSLADLMLMKDPYGRQVVAILMEMGPLWGLTK</sequence>
<gene>
    <name evidence="1" type="ORF">ARN_12430</name>
</gene>
<organism evidence="1">
    <name type="scientific">Arsenophonus nasoniae</name>
    <name type="common">son-killer infecting Nasonia vitripennis</name>
    <dbReference type="NCBI Taxonomy" id="638"/>
    <lineage>
        <taxon>Bacteria</taxon>
        <taxon>Pseudomonadati</taxon>
        <taxon>Pseudomonadota</taxon>
        <taxon>Gammaproteobacteria</taxon>
        <taxon>Enterobacterales</taxon>
        <taxon>Morganellaceae</taxon>
        <taxon>Arsenophonus</taxon>
    </lineage>
</organism>
<accession>D2TYL4</accession>
<evidence type="ECO:0000313" key="1">
    <source>
        <dbReference type="EMBL" id="CBA72510.1"/>
    </source>
</evidence>